<organism evidence="2 3">
    <name type="scientific">Jiella pelagia</name>
    <dbReference type="NCBI Taxonomy" id="2986949"/>
    <lineage>
        <taxon>Bacteria</taxon>
        <taxon>Pseudomonadati</taxon>
        <taxon>Pseudomonadota</taxon>
        <taxon>Alphaproteobacteria</taxon>
        <taxon>Hyphomicrobiales</taxon>
        <taxon>Aurantimonadaceae</taxon>
        <taxon>Jiella</taxon>
    </lineage>
</organism>
<feature type="region of interest" description="Disordered" evidence="1">
    <location>
        <begin position="1"/>
        <end position="22"/>
    </location>
</feature>
<evidence type="ECO:0000313" key="2">
    <source>
        <dbReference type="EMBL" id="WAP71378.1"/>
    </source>
</evidence>
<evidence type="ECO:0000313" key="3">
    <source>
        <dbReference type="Proteomes" id="UP001164020"/>
    </source>
</evidence>
<protein>
    <submittedName>
        <fullName evidence="2">Uncharacterized protein</fullName>
    </submittedName>
</protein>
<dbReference type="EMBL" id="CP114029">
    <property type="protein sequence ID" value="WAP71378.1"/>
    <property type="molecule type" value="Genomic_DNA"/>
</dbReference>
<evidence type="ECO:0000256" key="1">
    <source>
        <dbReference type="SAM" id="MobiDB-lite"/>
    </source>
</evidence>
<gene>
    <name evidence="2" type="ORF">OH818_22155</name>
</gene>
<sequence>MSANRPSLCGGRRRTTTPPETSAPSFLSVIPAAWAIARANAAVTLGIADGISKAFSEPDFLSRKDKRRLVQAIGSGCRAVSLERDEFDLNRGGIPWFEKI</sequence>
<proteinExistence type="predicted"/>
<reference evidence="2" key="1">
    <citation type="submission" date="2022-12" db="EMBL/GenBank/DDBJ databases">
        <title>Jiella pelagia sp. nov., isolated from phosphonate enriched culture of Northwest Pacific surface seawater.</title>
        <authorList>
            <person name="Shin D.Y."/>
            <person name="Hwang C.Y."/>
        </authorList>
    </citation>
    <scope>NUCLEOTIDE SEQUENCE</scope>
    <source>
        <strain evidence="2">HL-NP1</strain>
    </source>
</reference>
<name>A0ABY7C6Q1_9HYPH</name>
<keyword evidence="3" id="KW-1185">Reference proteome</keyword>
<dbReference type="Proteomes" id="UP001164020">
    <property type="component" value="Chromosome"/>
</dbReference>
<accession>A0ABY7C6Q1</accession>